<dbReference type="PANTHER" id="PTHR45700">
    <property type="entry name" value="UBIQUITIN-PROTEIN LIGASE E3C"/>
    <property type="match status" value="1"/>
</dbReference>
<dbReference type="SMART" id="SM00119">
    <property type="entry name" value="HECTc"/>
    <property type="match status" value="1"/>
</dbReference>
<dbReference type="Pfam" id="PF00632">
    <property type="entry name" value="HECT"/>
    <property type="match status" value="1"/>
</dbReference>
<dbReference type="EMBL" id="KV453847">
    <property type="protein sequence ID" value="ODV87635.1"/>
    <property type="molecule type" value="Genomic_DNA"/>
</dbReference>
<protein>
    <recommendedName>
        <fullName evidence="2">HECT-type E3 ubiquitin transferase</fullName>
        <ecNumber evidence="2">2.3.2.26</ecNumber>
    </recommendedName>
</protein>
<keyword evidence="8" id="KW-1185">Reference proteome</keyword>
<dbReference type="Gene3D" id="3.30.2410.10">
    <property type="entry name" value="Hect, E3 ligase catalytic domain"/>
    <property type="match status" value="1"/>
</dbReference>
<dbReference type="InterPro" id="IPR035983">
    <property type="entry name" value="Hect_E3_ubiquitin_ligase"/>
</dbReference>
<dbReference type="EC" id="2.3.2.26" evidence="2"/>
<dbReference type="GO" id="GO:0006511">
    <property type="term" value="P:ubiquitin-dependent protein catabolic process"/>
    <property type="evidence" value="ECO:0007669"/>
    <property type="project" value="TreeGrafter"/>
</dbReference>
<dbReference type="AlphaFoldDB" id="A0A1E4T7C0"/>
<dbReference type="FunFam" id="3.30.2410.10:FF:000011">
    <property type="entry name" value="Putative Ubiquitin-protein ligase E3C"/>
    <property type="match status" value="1"/>
</dbReference>
<accession>A0A1E4T7C0</accession>
<evidence type="ECO:0000256" key="5">
    <source>
        <dbReference type="PROSITE-ProRule" id="PRU00104"/>
    </source>
</evidence>
<dbReference type="InterPro" id="IPR044611">
    <property type="entry name" value="E3A/B/C-like"/>
</dbReference>
<dbReference type="STRING" id="983967.A0A1E4T7C0"/>
<evidence type="ECO:0000313" key="7">
    <source>
        <dbReference type="EMBL" id="ODV87635.1"/>
    </source>
</evidence>
<evidence type="ECO:0000259" key="6">
    <source>
        <dbReference type="PROSITE" id="PS50237"/>
    </source>
</evidence>
<feature type="domain" description="HECT" evidence="6">
    <location>
        <begin position="677"/>
        <end position="1060"/>
    </location>
</feature>
<organism evidence="7 8">
    <name type="scientific">[Candida] arabinofermentans NRRL YB-2248</name>
    <dbReference type="NCBI Taxonomy" id="983967"/>
    <lineage>
        <taxon>Eukaryota</taxon>
        <taxon>Fungi</taxon>
        <taxon>Dikarya</taxon>
        <taxon>Ascomycota</taxon>
        <taxon>Saccharomycotina</taxon>
        <taxon>Pichiomycetes</taxon>
        <taxon>Pichiales</taxon>
        <taxon>Pichiaceae</taxon>
        <taxon>Ogataea</taxon>
        <taxon>Ogataea/Candida clade</taxon>
    </lineage>
</organism>
<dbReference type="GO" id="GO:0061630">
    <property type="term" value="F:ubiquitin protein ligase activity"/>
    <property type="evidence" value="ECO:0007669"/>
    <property type="project" value="UniProtKB-EC"/>
</dbReference>
<dbReference type="GO" id="GO:0000209">
    <property type="term" value="P:protein polyubiquitination"/>
    <property type="evidence" value="ECO:0007669"/>
    <property type="project" value="InterPro"/>
</dbReference>
<dbReference type="InterPro" id="IPR000569">
    <property type="entry name" value="HECT_dom"/>
</dbReference>
<evidence type="ECO:0000313" key="8">
    <source>
        <dbReference type="Proteomes" id="UP000094801"/>
    </source>
</evidence>
<evidence type="ECO:0000256" key="2">
    <source>
        <dbReference type="ARBA" id="ARBA00012485"/>
    </source>
</evidence>
<dbReference type="CDD" id="cd00078">
    <property type="entry name" value="HECTc"/>
    <property type="match status" value="1"/>
</dbReference>
<dbReference type="PROSITE" id="PS50237">
    <property type="entry name" value="HECT"/>
    <property type="match status" value="1"/>
</dbReference>
<keyword evidence="4 5" id="KW-0833">Ubl conjugation pathway</keyword>
<feature type="active site" description="Glycyl thioester intermediate" evidence="5">
    <location>
        <position position="1028"/>
    </location>
</feature>
<dbReference type="Gene3D" id="3.30.2160.10">
    <property type="entry name" value="Hect, E3 ligase catalytic domain"/>
    <property type="match status" value="1"/>
</dbReference>
<keyword evidence="3" id="KW-0808">Transferase</keyword>
<name>A0A1E4T7C0_9ASCO</name>
<reference evidence="8" key="1">
    <citation type="submission" date="2016-04" db="EMBL/GenBank/DDBJ databases">
        <title>Comparative genomics of biotechnologically important yeasts.</title>
        <authorList>
            <consortium name="DOE Joint Genome Institute"/>
            <person name="Riley R."/>
            <person name="Haridas S."/>
            <person name="Wolfe K.H."/>
            <person name="Lopes M.R."/>
            <person name="Hittinger C.T."/>
            <person name="Goker M."/>
            <person name="Salamov A."/>
            <person name="Wisecaver J."/>
            <person name="Long T.M."/>
            <person name="Aerts A.L."/>
            <person name="Barry K."/>
            <person name="Choi C."/>
            <person name="Clum A."/>
            <person name="Coughlan A.Y."/>
            <person name="Deshpande S."/>
            <person name="Douglass A.P."/>
            <person name="Hanson S.J."/>
            <person name="Klenk H.-P."/>
            <person name="Labutti K."/>
            <person name="Lapidus A."/>
            <person name="Lindquist E."/>
            <person name="Lipzen A."/>
            <person name="Meier-Kolthoff J.P."/>
            <person name="Ohm R.A."/>
            <person name="Otillar R.P."/>
            <person name="Pangilinan J."/>
            <person name="Peng Y."/>
            <person name="Rokas A."/>
            <person name="Rosa C.A."/>
            <person name="Scheuner C."/>
            <person name="Sibirny A.A."/>
            <person name="Slot J.C."/>
            <person name="Stielow J.B."/>
            <person name="Sun H."/>
            <person name="Kurtzman C.P."/>
            <person name="Blackwell M."/>
            <person name="Grigoriev I.V."/>
            <person name="Jeffries T.W."/>
        </authorList>
    </citation>
    <scope>NUCLEOTIDE SEQUENCE [LARGE SCALE GENOMIC DNA]</scope>
    <source>
        <strain evidence="8">NRRL YB-2248</strain>
    </source>
</reference>
<comment type="catalytic activity">
    <reaction evidence="1">
        <text>S-ubiquitinyl-[E2 ubiquitin-conjugating enzyme]-L-cysteine + [acceptor protein]-L-lysine = [E2 ubiquitin-conjugating enzyme]-L-cysteine + N(6)-ubiquitinyl-[acceptor protein]-L-lysine.</text>
        <dbReference type="EC" id="2.3.2.26"/>
    </reaction>
</comment>
<dbReference type="Proteomes" id="UP000094801">
    <property type="component" value="Unassembled WGS sequence"/>
</dbReference>
<gene>
    <name evidence="7" type="ORF">CANARDRAFT_173572</name>
</gene>
<dbReference type="Gene3D" id="3.90.1750.10">
    <property type="entry name" value="Hect, E3 ligase catalytic domains"/>
    <property type="match status" value="1"/>
</dbReference>
<evidence type="ECO:0000256" key="3">
    <source>
        <dbReference type="ARBA" id="ARBA00022679"/>
    </source>
</evidence>
<sequence length="1060" mass="121458">MEVAFQRAEMSNRLNFTGTTRKKQVNLGNRSLGSRTQILQNAQLERSKRERYRKEQNASTTIQSAIRRFNDLRKWNLELSALWDGKDVKQFIYFFKNVVLLQDINQSLSQLKDISLQIYNTQYNWTPSLYETLANCLISAIDKVADLQTESGITLIHEMASLVDVICEAEIVNENNVKLDLFIRSMLKNYKLNGCVSLILKYGSSKKTLEFVTFFTKPEEEFILNINSSNQAGELVESFRCQLQAIIVNKKKFEEEFSDIQRFNYLMNIILLFYSTNATYFEIDEIFIKGFAILLDTLSCGLYFPQDDLYDEMQIDISNGASLQAQRGQDDVVLVQGVQPRMIRVEKHNYPYIEKLFYHFGKRVMKVCESTNASGDLLVSFFHALIQLACPPDSSYDINLKIKGDILLDMVVASSSFNFLDTWFSTLCDNDFYNETLVLVTEGSGNRFWVSAFGAESESWWNTLHLFQEVYSCLMYLSNDSDLFGNGRLDKENYMSFVSFLKNFCILTVLSGRTINDYLKDRVDSKILKAYKLVARLSLKLLKQINTRDLRMSLFDNDFWLMNSSFGFSFSSVFPVLALIEENHEDDTSSSGNNGIDLFEEGAKVFGRMVNPQMMNNLLIVTYLPFMIPFEMRAEIFHRLIDLDKTKVINIYDKRTPGTVSRGNVLQDSFDQFGHVSAADFKKQLSVEFINAFGEKEAGIDGGGLTKELLTSIIEDAFVTSNSKSTKKMNDNENFPYFKITSNYQFYPNPEPALEVMYGSQNKNSHYNKGELMNKLDMIKFLGMVIGKSIYENVLIDVSFAPFFLNRWTSSSFKDFLGFTQQGAETMQQRNSFDDLKTFDEELYDNLIKLTKLSESELDALDLTFTISEKIGGTVANVNLVPGGSNIKVTKKNRLQYIYATAKFKLDKSIATQSEYFLTGLFMIIKPQWLSLFNSYELTKLISGGEKEIDIEDLRKHIVLGGFAEDDQTIKDLFEILNEFSKEDKAKFVKFVTSSSKQPLLGFKELNPMFGVRNAGRFINRLPTASTCVNLLKLPDYQDKDVLREKLLYSINSQAGFDLS</sequence>
<evidence type="ECO:0000256" key="4">
    <source>
        <dbReference type="ARBA" id="ARBA00022786"/>
    </source>
</evidence>
<dbReference type="PANTHER" id="PTHR45700:SF2">
    <property type="entry name" value="UBIQUITIN-PROTEIN LIGASE E3C"/>
    <property type="match status" value="1"/>
</dbReference>
<proteinExistence type="predicted"/>
<evidence type="ECO:0000256" key="1">
    <source>
        <dbReference type="ARBA" id="ARBA00000885"/>
    </source>
</evidence>
<dbReference type="OrthoDB" id="8068875at2759"/>
<dbReference type="SUPFAM" id="SSF56204">
    <property type="entry name" value="Hect, E3 ligase catalytic domain"/>
    <property type="match status" value="1"/>
</dbReference>
<dbReference type="FunFam" id="3.30.2160.10:FF:000002">
    <property type="entry name" value="Putative Ubiquitin-protein ligase E3C"/>
    <property type="match status" value="1"/>
</dbReference>